<keyword evidence="7" id="KW-0479">Metal-binding</keyword>
<dbReference type="InterPro" id="IPR018303">
    <property type="entry name" value="ATPase_P-typ_P_site"/>
</dbReference>
<dbReference type="InterPro" id="IPR006068">
    <property type="entry name" value="ATPase_P-typ_cation-transptr_C"/>
</dbReference>
<dbReference type="SMART" id="SM00831">
    <property type="entry name" value="Cation_ATPase_N"/>
    <property type="match status" value="1"/>
</dbReference>
<keyword evidence="10" id="KW-1278">Translocase</keyword>
<dbReference type="RefSeq" id="WP_212724115.1">
    <property type="nucleotide sequence ID" value="NZ_CP071250.1"/>
</dbReference>
<dbReference type="InterPro" id="IPR044492">
    <property type="entry name" value="P_typ_ATPase_HD_dom"/>
</dbReference>
<dbReference type="InterPro" id="IPR023214">
    <property type="entry name" value="HAD_sf"/>
</dbReference>
<evidence type="ECO:0000256" key="7">
    <source>
        <dbReference type="ARBA" id="ARBA00022723"/>
    </source>
</evidence>
<comment type="catalytic activity">
    <reaction evidence="13">
        <text>Ca(2+)(in) + ATP + H2O = Ca(2+)(out) + ADP + phosphate + H(+)</text>
        <dbReference type="Rhea" id="RHEA:18105"/>
        <dbReference type="ChEBI" id="CHEBI:15377"/>
        <dbReference type="ChEBI" id="CHEBI:15378"/>
        <dbReference type="ChEBI" id="CHEBI:29108"/>
        <dbReference type="ChEBI" id="CHEBI:30616"/>
        <dbReference type="ChEBI" id="CHEBI:43474"/>
        <dbReference type="ChEBI" id="CHEBI:456216"/>
        <dbReference type="EC" id="7.2.2.10"/>
    </reaction>
</comment>
<dbReference type="PROSITE" id="PS00154">
    <property type="entry name" value="ATPASE_E1_E2"/>
    <property type="match status" value="1"/>
</dbReference>
<dbReference type="GO" id="GO:0046872">
    <property type="term" value="F:metal ion binding"/>
    <property type="evidence" value="ECO:0007669"/>
    <property type="project" value="UniProtKB-KW"/>
</dbReference>
<dbReference type="InterPro" id="IPR008250">
    <property type="entry name" value="ATPase_P-typ_transduc_dom_A_sf"/>
</dbReference>
<dbReference type="InterPro" id="IPR023299">
    <property type="entry name" value="ATPase_P-typ_cyto_dom_N"/>
</dbReference>
<evidence type="ECO:0000256" key="6">
    <source>
        <dbReference type="ARBA" id="ARBA00022692"/>
    </source>
</evidence>
<keyword evidence="9" id="KW-0067">ATP-binding</keyword>
<dbReference type="GO" id="GO:0005524">
    <property type="term" value="F:ATP binding"/>
    <property type="evidence" value="ECO:0007669"/>
    <property type="project" value="UniProtKB-KW"/>
</dbReference>
<dbReference type="InterPro" id="IPR059000">
    <property type="entry name" value="ATPase_P-type_domA"/>
</dbReference>
<keyword evidence="8" id="KW-0547">Nucleotide-binding</keyword>
<dbReference type="SFLD" id="SFLDF00027">
    <property type="entry name" value="p-type_atpase"/>
    <property type="match status" value="1"/>
</dbReference>
<feature type="transmembrane region" description="Helical" evidence="14">
    <location>
        <begin position="769"/>
        <end position="788"/>
    </location>
</feature>
<dbReference type="InterPro" id="IPR004014">
    <property type="entry name" value="ATPase_P-typ_cation-transptr_N"/>
</dbReference>
<dbReference type="GO" id="GO:0005388">
    <property type="term" value="F:P-type calcium transporter activity"/>
    <property type="evidence" value="ECO:0007669"/>
    <property type="project" value="UniProtKB-EC"/>
</dbReference>
<dbReference type="SUPFAM" id="SSF81665">
    <property type="entry name" value="Calcium ATPase, transmembrane domain M"/>
    <property type="match status" value="1"/>
</dbReference>
<keyword evidence="6 14" id="KW-0812">Transmembrane</keyword>
<dbReference type="EC" id="7.2.2.10" evidence="3"/>
<evidence type="ECO:0000256" key="5">
    <source>
        <dbReference type="ARBA" id="ARBA00022568"/>
    </source>
</evidence>
<dbReference type="PRINTS" id="PR00119">
    <property type="entry name" value="CATATPASE"/>
</dbReference>
<evidence type="ECO:0000256" key="1">
    <source>
        <dbReference type="ARBA" id="ARBA00004651"/>
    </source>
</evidence>
<evidence type="ECO:0000256" key="8">
    <source>
        <dbReference type="ARBA" id="ARBA00022741"/>
    </source>
</evidence>
<dbReference type="CDD" id="cd02089">
    <property type="entry name" value="P-type_ATPase_Ca_prok"/>
    <property type="match status" value="1"/>
</dbReference>
<evidence type="ECO:0000256" key="13">
    <source>
        <dbReference type="ARBA" id="ARBA00048694"/>
    </source>
</evidence>
<evidence type="ECO:0000256" key="10">
    <source>
        <dbReference type="ARBA" id="ARBA00022967"/>
    </source>
</evidence>
<keyword evidence="5" id="KW-0106">Calcium</keyword>
<dbReference type="Gene3D" id="3.40.1110.10">
    <property type="entry name" value="Calcium-transporting ATPase, cytoplasmic domain N"/>
    <property type="match status" value="1"/>
</dbReference>
<feature type="transmembrane region" description="Helical" evidence="14">
    <location>
        <begin position="836"/>
        <end position="855"/>
    </location>
</feature>
<keyword evidence="5" id="KW-0406">Ion transport</keyword>
<organism evidence="16 17">
    <name type="scientific">Turicibacter bilis</name>
    <dbReference type="NCBI Taxonomy" id="2735723"/>
    <lineage>
        <taxon>Bacteria</taxon>
        <taxon>Bacillati</taxon>
        <taxon>Bacillota</taxon>
        <taxon>Erysipelotrichia</taxon>
        <taxon>Erysipelotrichales</taxon>
        <taxon>Turicibacteraceae</taxon>
        <taxon>Turicibacter</taxon>
    </lineage>
</organism>
<dbReference type="FunFam" id="3.40.50.1000:FF:000028">
    <property type="entry name" value="Calcium-transporting P-type ATPase, putative"/>
    <property type="match status" value="1"/>
</dbReference>
<dbReference type="Proteomes" id="UP001058072">
    <property type="component" value="Chromosome"/>
</dbReference>
<feature type="transmembrane region" description="Helical" evidence="14">
    <location>
        <begin position="795"/>
        <end position="824"/>
    </location>
</feature>
<dbReference type="SFLD" id="SFLDS00003">
    <property type="entry name" value="Haloacid_Dehalogenase"/>
    <property type="match status" value="1"/>
</dbReference>
<accession>A0A9Q9FGK9</accession>
<feature type="domain" description="Cation-transporting P-type ATPase N-terminal" evidence="15">
    <location>
        <begin position="3"/>
        <end position="76"/>
    </location>
</feature>
<evidence type="ECO:0000259" key="15">
    <source>
        <dbReference type="SMART" id="SM00831"/>
    </source>
</evidence>
<evidence type="ECO:0000256" key="3">
    <source>
        <dbReference type="ARBA" id="ARBA00012790"/>
    </source>
</evidence>
<dbReference type="GO" id="GO:0016887">
    <property type="term" value="F:ATP hydrolysis activity"/>
    <property type="evidence" value="ECO:0007669"/>
    <property type="project" value="InterPro"/>
</dbReference>
<dbReference type="PANTHER" id="PTHR42861">
    <property type="entry name" value="CALCIUM-TRANSPORTING ATPASE"/>
    <property type="match status" value="1"/>
</dbReference>
<dbReference type="EMBL" id="CP071250">
    <property type="protein sequence ID" value="UUF08380.1"/>
    <property type="molecule type" value="Genomic_DNA"/>
</dbReference>
<feature type="transmembrane region" description="Helical" evidence="14">
    <location>
        <begin position="669"/>
        <end position="690"/>
    </location>
</feature>
<dbReference type="Pfam" id="PF00689">
    <property type="entry name" value="Cation_ATPase_C"/>
    <property type="match status" value="1"/>
</dbReference>
<keyword evidence="5" id="KW-0109">Calcium transport</keyword>
<dbReference type="InterPro" id="IPR023298">
    <property type="entry name" value="ATPase_P-typ_TM_dom_sf"/>
</dbReference>
<feature type="transmembrane region" description="Helical" evidence="14">
    <location>
        <begin position="745"/>
        <end position="763"/>
    </location>
</feature>
<comment type="similarity">
    <text evidence="2">Belongs to the cation transport ATPase (P-type) (TC 3.A.3) family. Type IIA subfamily.</text>
</comment>
<feature type="transmembrane region" description="Helical" evidence="14">
    <location>
        <begin position="271"/>
        <end position="296"/>
    </location>
</feature>
<evidence type="ECO:0000256" key="12">
    <source>
        <dbReference type="ARBA" id="ARBA00023136"/>
    </source>
</evidence>
<feature type="transmembrane region" description="Helical" evidence="14">
    <location>
        <begin position="56"/>
        <end position="74"/>
    </location>
</feature>
<dbReference type="InterPro" id="IPR036412">
    <property type="entry name" value="HAD-like_sf"/>
</dbReference>
<dbReference type="Gene3D" id="2.70.150.10">
    <property type="entry name" value="Calcium-transporting ATPase, cytoplasmic transduction domain A"/>
    <property type="match status" value="1"/>
</dbReference>
<dbReference type="FunFam" id="2.70.150.10:FF:000016">
    <property type="entry name" value="Calcium-transporting P-type ATPase putative"/>
    <property type="match status" value="1"/>
</dbReference>
<evidence type="ECO:0000256" key="9">
    <source>
        <dbReference type="ARBA" id="ARBA00022840"/>
    </source>
</evidence>
<keyword evidence="5" id="KW-0813">Transport</keyword>
<feature type="transmembrane region" description="Helical" evidence="14">
    <location>
        <begin position="696"/>
        <end position="717"/>
    </location>
</feature>
<feature type="transmembrane region" description="Helical" evidence="14">
    <location>
        <begin position="245"/>
        <end position="265"/>
    </location>
</feature>
<dbReference type="SUPFAM" id="SSF81653">
    <property type="entry name" value="Calcium ATPase, transduction domain A"/>
    <property type="match status" value="1"/>
</dbReference>
<evidence type="ECO:0000313" key="17">
    <source>
        <dbReference type="Proteomes" id="UP001058072"/>
    </source>
</evidence>
<dbReference type="SUPFAM" id="SSF81660">
    <property type="entry name" value="Metal cation-transporting ATPase, ATP-binding domain N"/>
    <property type="match status" value="1"/>
</dbReference>
<keyword evidence="4" id="KW-1003">Cell membrane</keyword>
<dbReference type="PRINTS" id="PR00120">
    <property type="entry name" value="HATPASE"/>
</dbReference>
<dbReference type="GO" id="GO:0005886">
    <property type="term" value="C:plasma membrane"/>
    <property type="evidence" value="ECO:0007669"/>
    <property type="project" value="UniProtKB-SubCell"/>
</dbReference>
<comment type="subcellular location">
    <subcellularLocation>
        <location evidence="1">Cell membrane</location>
        <topology evidence="1">Multi-pass membrane protein</topology>
    </subcellularLocation>
</comment>
<dbReference type="Pfam" id="PF13246">
    <property type="entry name" value="Cation_ATPase"/>
    <property type="match status" value="1"/>
</dbReference>
<dbReference type="NCBIfam" id="TIGR01494">
    <property type="entry name" value="ATPase_P-type"/>
    <property type="match status" value="2"/>
</dbReference>
<evidence type="ECO:0000313" key="16">
    <source>
        <dbReference type="EMBL" id="UUF08380.1"/>
    </source>
</evidence>
<keyword evidence="12 14" id="KW-0472">Membrane</keyword>
<name>A0A9Q9FGK9_9FIRM</name>
<proteinExistence type="inferred from homology"/>
<dbReference type="FunFam" id="3.40.50.1000:FF:000001">
    <property type="entry name" value="Phospholipid-transporting ATPase IC"/>
    <property type="match status" value="1"/>
</dbReference>
<evidence type="ECO:0000256" key="4">
    <source>
        <dbReference type="ARBA" id="ARBA00022475"/>
    </source>
</evidence>
<dbReference type="Pfam" id="PF00122">
    <property type="entry name" value="E1-E2_ATPase"/>
    <property type="match status" value="1"/>
</dbReference>
<dbReference type="Gene3D" id="3.40.50.1000">
    <property type="entry name" value="HAD superfamily/HAD-like"/>
    <property type="match status" value="1"/>
</dbReference>
<dbReference type="Pfam" id="PF00690">
    <property type="entry name" value="Cation_ATPase_N"/>
    <property type="match status" value="1"/>
</dbReference>
<feature type="transmembrane region" description="Helical" evidence="14">
    <location>
        <begin position="80"/>
        <end position="99"/>
    </location>
</feature>
<dbReference type="SFLD" id="SFLDG00002">
    <property type="entry name" value="C1.7:_P-type_atpase_like"/>
    <property type="match status" value="1"/>
</dbReference>
<dbReference type="AlphaFoldDB" id="A0A9Q9FGK9"/>
<evidence type="ECO:0000256" key="11">
    <source>
        <dbReference type="ARBA" id="ARBA00022989"/>
    </source>
</evidence>
<dbReference type="SUPFAM" id="SSF56784">
    <property type="entry name" value="HAD-like"/>
    <property type="match status" value="1"/>
</dbReference>
<evidence type="ECO:0000256" key="2">
    <source>
        <dbReference type="ARBA" id="ARBA00005675"/>
    </source>
</evidence>
<sequence length="866" mass="94941">MAHFYQSSRDEVLKELKTSEQGLTPEEVSKRQEQYGLNALLEEKEATIFQIFIDQFKDLLVFILIAAAIISMLSDNVESALVILAVITLNAILGTVQTVKAKKSLQSLKALSTPHAKVIRQGEKQEIPSTELTVGDIVLLEAGDVVSADARLLEAYSLQVNESALTGEAVSVDKGIEPILTENCALGDQTNMVFSSGLVTYGRGVAVVTNIGMETEIGKIATLMNETEARKTPLQRNLDAFSRRLSFVIIGVCIIVFILNMIQGASTIDAMMFAVALAVAAIPEALASIVTIVLAIGTQKMAKENAIIKNLNSVESLGSVSVVCSDKTGTLTQNKMVAQQLYISDELINWDQLHPNQDPDRLLMLACGLCNDSTTTTQQRIGDPTELALVDLLEKYQIDEMDLRNKYNRLSELPFDSQRKLMSTLQMIDGQSTMLIKGAPDELLARCHQVFTVDGIRPLSSTDQQVYQEINQQFAKQGLRVLGFAYKKVDKDELEMNDEHDLVLLGLISLMDPPRIESAEAVADCKQAGIKPIMITGDHKVTAKSIAAQIGIYEDGDFVLDGNELDQLSDEQLKQKLPHISVYARVAPAHKIRIVKAWQDLGHIVAMTGDGVNDAPALKSADIGIAMGITGTEVSKDAASMILTDDNFATIVKAVMTGRNVYANIKNTITYLLSGNFSGILCVLFASIFMLPVPFYSVHLLFINLVTDSLPAIAIGMEKSTRNLLQEKPRDARESILDTITMKRIATEGVLIAIVTMIAYFIGLEEGHGLAATLAFATLCLSRLFHGFNCRSKEFIFNIGLFSNMYSIGAFVVGFILLNSILLLPQLNSLFMVTDITLNQLGIIYLLGFIPTLIIQMNRWMKTNKE</sequence>
<keyword evidence="11 14" id="KW-1133">Transmembrane helix</keyword>
<dbReference type="GO" id="GO:0140352">
    <property type="term" value="P:export from cell"/>
    <property type="evidence" value="ECO:0007669"/>
    <property type="project" value="UniProtKB-ARBA"/>
</dbReference>
<reference evidence="16" key="1">
    <citation type="submission" date="2021-03" db="EMBL/GenBank/DDBJ databases">
        <title>Comparative Genomics and Metabolomics in the genus Turicibacter.</title>
        <authorList>
            <person name="Maki J."/>
            <person name="Looft T."/>
        </authorList>
    </citation>
    <scope>NUCLEOTIDE SEQUENCE</scope>
    <source>
        <strain evidence="16">ISU324</strain>
    </source>
</reference>
<dbReference type="Gene3D" id="1.20.1110.10">
    <property type="entry name" value="Calcium-transporting ATPase, transmembrane domain"/>
    <property type="match status" value="1"/>
</dbReference>
<gene>
    <name evidence="16" type="ORF">J0J70_12540</name>
</gene>
<evidence type="ECO:0000256" key="14">
    <source>
        <dbReference type="SAM" id="Phobius"/>
    </source>
</evidence>
<dbReference type="InterPro" id="IPR001757">
    <property type="entry name" value="P_typ_ATPase"/>
</dbReference>
<protein>
    <recommendedName>
        <fullName evidence="3">P-type Ca(2+) transporter</fullName>
        <ecNumber evidence="3">7.2.2.10</ecNumber>
    </recommendedName>
</protein>